<sequence>MDVSPVFYKRIQEFYLREFDCNVLVTVGQEPNRRTFRAHSGFLKASSRYFRAAFSGDWIRTDQDGNILFEKPNIKPVVFQVILDYLYLDQLFEVVRMPELDLLELLVAADELELVDLCSRIETRIIQEERPWLRENLQRVYSTVFDQEQWYKLQKRCELEMRMNPSLIFKGAEFTKLRSDQLLQIVTFDDLDMDEIEIFESLIKWATSQHSELETIAVQLWSAQNFETVRRTIIEHLGHIRFYGIPSDKYWTRVLPYKKLVPKELRQDIARLKFLPGARPKFRNLPARKKSKPSGFILNRDNYYESDAFMRSEEESFYDSEQSDTLYDRFWCRQAVRVLWKRPFTFLKYDRDAIAIITTWLACLSEEDKRLLREKDVPLKLTASTTLFNYPMFLQELNFGLLDDAVGKWVNACASSALSRRRDMVNKWRITTSLCNFIFLHAETLTTINITKFQDTTDVPNFTKFPRAFSIIPQLKEIGFWGTKEAITLGDLANIRNFLLGVHAHSPPLSCLHLRNDLVDVETQKLTSGIVESQHGLTEFKFKGSCDYSNVALLKLSTDKLSKLEFYQIDLNNSIVEAFSACPNLSSLTFISCTNCSNEMWGPVLNSTLKLRQLYFHQPNRNSGNTDMAPLIQSAGVSLEFLVLGQDYSTSVFETIQECCPNITALSITQTKDSVSTIFPAITSCKNLCQLSLRVEHWEGFASDVILNDLANSIPSELVALNLDLPITPEQLSTFLMNIKSPLARLGLVNKRTLTDEHLSVITEFAKTRGTLKKIGFGGLYKLWFQFDQARVLEAKKYVDFVQNIWFDMYAERLEAEFKVPQYGGLSWH</sequence>
<dbReference type="InterPro" id="IPR011333">
    <property type="entry name" value="SKP1/BTB/POZ_sf"/>
</dbReference>
<dbReference type="InterPro" id="IPR011705">
    <property type="entry name" value="BACK"/>
</dbReference>
<dbReference type="Gene3D" id="1.25.40.420">
    <property type="match status" value="1"/>
</dbReference>
<reference evidence="2" key="1">
    <citation type="submission" date="2021-06" db="EMBL/GenBank/DDBJ databases">
        <authorList>
            <person name="Kallberg Y."/>
            <person name="Tangrot J."/>
            <person name="Rosling A."/>
        </authorList>
    </citation>
    <scope>NUCLEOTIDE SEQUENCE</scope>
    <source>
        <strain evidence="2">MT106</strain>
    </source>
</reference>
<name>A0A9N9BDJ0_9GLOM</name>
<accession>A0A9N9BDJ0</accession>
<dbReference type="Gene3D" id="3.80.10.10">
    <property type="entry name" value="Ribonuclease Inhibitor"/>
    <property type="match status" value="1"/>
</dbReference>
<protein>
    <submittedName>
        <fullName evidence="2">13424_t:CDS:1</fullName>
    </submittedName>
</protein>
<comment type="caution">
    <text evidence="2">The sequence shown here is derived from an EMBL/GenBank/DDBJ whole genome shotgun (WGS) entry which is preliminary data.</text>
</comment>
<dbReference type="PANTHER" id="PTHR45774">
    <property type="entry name" value="BTB/POZ DOMAIN-CONTAINING"/>
    <property type="match status" value="1"/>
</dbReference>
<evidence type="ECO:0000313" key="2">
    <source>
        <dbReference type="EMBL" id="CAG8564202.1"/>
    </source>
</evidence>
<gene>
    <name evidence="2" type="ORF">AGERDE_LOCUS7303</name>
</gene>
<dbReference type="SUPFAM" id="SSF52047">
    <property type="entry name" value="RNI-like"/>
    <property type="match status" value="1"/>
</dbReference>
<dbReference type="Gene3D" id="3.30.710.10">
    <property type="entry name" value="Potassium Channel Kv1.1, Chain A"/>
    <property type="match status" value="1"/>
</dbReference>
<dbReference type="SUPFAM" id="SSF54695">
    <property type="entry name" value="POZ domain"/>
    <property type="match status" value="1"/>
</dbReference>
<dbReference type="CDD" id="cd18186">
    <property type="entry name" value="BTB_POZ_ZBTB_KLHL-like"/>
    <property type="match status" value="1"/>
</dbReference>
<feature type="domain" description="BTB" evidence="1">
    <location>
        <begin position="21"/>
        <end position="91"/>
    </location>
</feature>
<dbReference type="Pfam" id="PF07707">
    <property type="entry name" value="BACK"/>
    <property type="match status" value="1"/>
</dbReference>
<dbReference type="InterPro" id="IPR000210">
    <property type="entry name" value="BTB/POZ_dom"/>
</dbReference>
<keyword evidence="3" id="KW-1185">Reference proteome</keyword>
<evidence type="ECO:0000313" key="3">
    <source>
        <dbReference type="Proteomes" id="UP000789831"/>
    </source>
</evidence>
<dbReference type="PROSITE" id="PS50097">
    <property type="entry name" value="BTB"/>
    <property type="match status" value="1"/>
</dbReference>
<evidence type="ECO:0000259" key="1">
    <source>
        <dbReference type="PROSITE" id="PS50097"/>
    </source>
</evidence>
<dbReference type="OrthoDB" id="2319264at2759"/>
<dbReference type="Proteomes" id="UP000789831">
    <property type="component" value="Unassembled WGS sequence"/>
</dbReference>
<dbReference type="PANTHER" id="PTHR45774:SF3">
    <property type="entry name" value="BTB (POZ) DOMAIN-CONTAINING 2B-RELATED"/>
    <property type="match status" value="1"/>
</dbReference>
<organism evidence="2 3">
    <name type="scientific">Ambispora gerdemannii</name>
    <dbReference type="NCBI Taxonomy" id="144530"/>
    <lineage>
        <taxon>Eukaryota</taxon>
        <taxon>Fungi</taxon>
        <taxon>Fungi incertae sedis</taxon>
        <taxon>Mucoromycota</taxon>
        <taxon>Glomeromycotina</taxon>
        <taxon>Glomeromycetes</taxon>
        <taxon>Archaeosporales</taxon>
        <taxon>Ambisporaceae</taxon>
        <taxon>Ambispora</taxon>
    </lineage>
</organism>
<proteinExistence type="predicted"/>
<dbReference type="AlphaFoldDB" id="A0A9N9BDJ0"/>
<dbReference type="EMBL" id="CAJVPL010001309">
    <property type="protein sequence ID" value="CAG8564202.1"/>
    <property type="molecule type" value="Genomic_DNA"/>
</dbReference>
<dbReference type="Pfam" id="PF00651">
    <property type="entry name" value="BTB"/>
    <property type="match status" value="1"/>
</dbReference>
<dbReference type="SMART" id="SM00225">
    <property type="entry name" value="BTB"/>
    <property type="match status" value="1"/>
</dbReference>
<dbReference type="InterPro" id="IPR032675">
    <property type="entry name" value="LRR_dom_sf"/>
</dbReference>